<dbReference type="AlphaFoldDB" id="A0A2S5TG50"/>
<keyword evidence="2 5" id="KW-0689">Ribosomal protein</keyword>
<dbReference type="InterPro" id="IPR038584">
    <property type="entry name" value="Ribosomal_bL33_sf"/>
</dbReference>
<protein>
    <recommendedName>
        <fullName evidence="4 5">Large ribosomal subunit protein bL33</fullName>
    </recommendedName>
</protein>
<dbReference type="GO" id="GO:0022625">
    <property type="term" value="C:cytosolic large ribosomal subunit"/>
    <property type="evidence" value="ECO:0007669"/>
    <property type="project" value="TreeGrafter"/>
</dbReference>
<evidence type="ECO:0000256" key="1">
    <source>
        <dbReference type="ARBA" id="ARBA00007596"/>
    </source>
</evidence>
<accession>A0A2S5TG50</accession>
<comment type="caution">
    <text evidence="6">The sequence shown here is derived from an EMBL/GenBank/DDBJ whole genome shotgun (WGS) entry which is preliminary data.</text>
</comment>
<evidence type="ECO:0000256" key="2">
    <source>
        <dbReference type="ARBA" id="ARBA00022980"/>
    </source>
</evidence>
<dbReference type="GO" id="GO:0003735">
    <property type="term" value="F:structural constituent of ribosome"/>
    <property type="evidence" value="ECO:0007669"/>
    <property type="project" value="InterPro"/>
</dbReference>
<dbReference type="GO" id="GO:0006412">
    <property type="term" value="P:translation"/>
    <property type="evidence" value="ECO:0007669"/>
    <property type="project" value="UniProtKB-UniRule"/>
</dbReference>
<proteinExistence type="inferred from homology"/>
<keyword evidence="3 5" id="KW-0687">Ribonucleoprotein</keyword>
<keyword evidence="7" id="KW-1185">Reference proteome</keyword>
<dbReference type="InterPro" id="IPR018264">
    <property type="entry name" value="Ribosomal_bL33_CS"/>
</dbReference>
<dbReference type="InterPro" id="IPR011332">
    <property type="entry name" value="Ribosomal_zn-bd"/>
</dbReference>
<dbReference type="SUPFAM" id="SSF57829">
    <property type="entry name" value="Zn-binding ribosomal proteins"/>
    <property type="match status" value="1"/>
</dbReference>
<dbReference type="Pfam" id="PF00471">
    <property type="entry name" value="Ribosomal_L33"/>
    <property type="match status" value="1"/>
</dbReference>
<dbReference type="RefSeq" id="WP_104230436.1">
    <property type="nucleotide sequence ID" value="NZ_PSNW01000005.1"/>
</dbReference>
<dbReference type="HAMAP" id="MF_00294">
    <property type="entry name" value="Ribosomal_bL33"/>
    <property type="match status" value="1"/>
</dbReference>
<evidence type="ECO:0000256" key="3">
    <source>
        <dbReference type="ARBA" id="ARBA00023274"/>
    </source>
</evidence>
<dbReference type="OrthoDB" id="21586at2"/>
<dbReference type="PROSITE" id="PS00582">
    <property type="entry name" value="RIBOSOMAL_L33"/>
    <property type="match status" value="1"/>
</dbReference>
<dbReference type="InterPro" id="IPR001705">
    <property type="entry name" value="Ribosomal_bL33"/>
</dbReference>
<dbReference type="EMBL" id="PSNW01000005">
    <property type="protein sequence ID" value="PPE73922.1"/>
    <property type="molecule type" value="Genomic_DNA"/>
</dbReference>
<dbReference type="Gene3D" id="2.20.28.120">
    <property type="entry name" value="Ribosomal protein L33"/>
    <property type="match status" value="1"/>
</dbReference>
<dbReference type="PANTHER" id="PTHR15238">
    <property type="entry name" value="54S RIBOSOMAL PROTEIN L39, MITOCHONDRIAL"/>
    <property type="match status" value="1"/>
</dbReference>
<dbReference type="Proteomes" id="UP000238220">
    <property type="component" value="Unassembled WGS sequence"/>
</dbReference>
<name>A0A2S5TG50_9GAMM</name>
<evidence type="ECO:0000313" key="6">
    <source>
        <dbReference type="EMBL" id="PPE73922.1"/>
    </source>
</evidence>
<gene>
    <name evidence="5 6" type="primary">rpmG</name>
    <name evidence="6" type="ORF">C3942_11025</name>
</gene>
<comment type="similarity">
    <text evidence="1 5">Belongs to the bacterial ribosomal protein bL33 family.</text>
</comment>
<dbReference type="PANTHER" id="PTHR15238:SF1">
    <property type="entry name" value="LARGE RIBOSOMAL SUBUNIT PROTEIN BL33M"/>
    <property type="match status" value="1"/>
</dbReference>
<evidence type="ECO:0000313" key="7">
    <source>
        <dbReference type="Proteomes" id="UP000238220"/>
    </source>
</evidence>
<evidence type="ECO:0000256" key="4">
    <source>
        <dbReference type="ARBA" id="ARBA00035176"/>
    </source>
</evidence>
<evidence type="ECO:0000256" key="5">
    <source>
        <dbReference type="HAMAP-Rule" id="MF_00294"/>
    </source>
</evidence>
<organism evidence="6 7">
    <name type="scientific">Solimonas fluminis</name>
    <dbReference type="NCBI Taxonomy" id="2086571"/>
    <lineage>
        <taxon>Bacteria</taxon>
        <taxon>Pseudomonadati</taxon>
        <taxon>Pseudomonadota</taxon>
        <taxon>Gammaproteobacteria</taxon>
        <taxon>Nevskiales</taxon>
        <taxon>Nevskiaceae</taxon>
        <taxon>Solimonas</taxon>
    </lineage>
</organism>
<dbReference type="NCBIfam" id="NF001860">
    <property type="entry name" value="PRK00595.1"/>
    <property type="match status" value="1"/>
</dbReference>
<dbReference type="NCBIfam" id="TIGR01023">
    <property type="entry name" value="rpmG_bact"/>
    <property type="match status" value="1"/>
</dbReference>
<sequence length="56" mass="6697">MAKKKEVEKIKLVSTADTGYYYTTKKNRKNTPDKFEFKKYDPIVRKHVVFKEAKVK</sequence>
<reference evidence="6 7" key="1">
    <citation type="submission" date="2018-02" db="EMBL/GenBank/DDBJ databases">
        <title>Genome sequencing of Solimonas sp. HR-BB.</title>
        <authorList>
            <person name="Lee Y."/>
            <person name="Jeon C.O."/>
        </authorList>
    </citation>
    <scope>NUCLEOTIDE SEQUENCE [LARGE SCALE GENOMIC DNA]</scope>
    <source>
        <strain evidence="6 7">HR-BB</strain>
    </source>
</reference>